<keyword evidence="2" id="KW-1185">Reference proteome</keyword>
<reference evidence="1 2" key="1">
    <citation type="journal article" date="2021" name="Commun. Biol.">
        <title>The genome of Shorea leprosula (Dipterocarpaceae) highlights the ecological relevance of drought in aseasonal tropical rainforests.</title>
        <authorList>
            <person name="Ng K.K.S."/>
            <person name="Kobayashi M.J."/>
            <person name="Fawcett J.A."/>
            <person name="Hatakeyama M."/>
            <person name="Paape T."/>
            <person name="Ng C.H."/>
            <person name="Ang C.C."/>
            <person name="Tnah L.H."/>
            <person name="Lee C.T."/>
            <person name="Nishiyama T."/>
            <person name="Sese J."/>
            <person name="O'Brien M.J."/>
            <person name="Copetti D."/>
            <person name="Mohd Noor M.I."/>
            <person name="Ong R.C."/>
            <person name="Putra M."/>
            <person name="Sireger I.Z."/>
            <person name="Indrioko S."/>
            <person name="Kosugi Y."/>
            <person name="Izuno A."/>
            <person name="Isagi Y."/>
            <person name="Lee S.L."/>
            <person name="Shimizu K.K."/>
        </authorList>
    </citation>
    <scope>NUCLEOTIDE SEQUENCE [LARGE SCALE GENOMIC DNA]</scope>
    <source>
        <strain evidence="1">214</strain>
    </source>
</reference>
<protein>
    <submittedName>
        <fullName evidence="1">Uncharacterized protein</fullName>
    </submittedName>
</protein>
<dbReference type="AlphaFoldDB" id="A0AAV5KG23"/>
<dbReference type="Proteomes" id="UP001054252">
    <property type="component" value="Unassembled WGS sequence"/>
</dbReference>
<organism evidence="1 2">
    <name type="scientific">Rubroshorea leprosula</name>
    <dbReference type="NCBI Taxonomy" id="152421"/>
    <lineage>
        <taxon>Eukaryota</taxon>
        <taxon>Viridiplantae</taxon>
        <taxon>Streptophyta</taxon>
        <taxon>Embryophyta</taxon>
        <taxon>Tracheophyta</taxon>
        <taxon>Spermatophyta</taxon>
        <taxon>Magnoliopsida</taxon>
        <taxon>eudicotyledons</taxon>
        <taxon>Gunneridae</taxon>
        <taxon>Pentapetalae</taxon>
        <taxon>rosids</taxon>
        <taxon>malvids</taxon>
        <taxon>Malvales</taxon>
        <taxon>Dipterocarpaceae</taxon>
        <taxon>Rubroshorea</taxon>
    </lineage>
</organism>
<proteinExistence type="predicted"/>
<dbReference type="EMBL" id="BPVZ01000063">
    <property type="protein sequence ID" value="GKV23550.1"/>
    <property type="molecule type" value="Genomic_DNA"/>
</dbReference>
<sequence length="49" mass="5566">MVSIPSYSTHLTSQHRWTQSSEWQGWRSLFQDSSRALASSLDGGYCCRA</sequence>
<gene>
    <name evidence="1" type="ORF">SLEP1_g33260</name>
</gene>
<evidence type="ECO:0000313" key="2">
    <source>
        <dbReference type="Proteomes" id="UP001054252"/>
    </source>
</evidence>
<comment type="caution">
    <text evidence="1">The sequence shown here is derived from an EMBL/GenBank/DDBJ whole genome shotgun (WGS) entry which is preliminary data.</text>
</comment>
<name>A0AAV5KG23_9ROSI</name>
<evidence type="ECO:0000313" key="1">
    <source>
        <dbReference type="EMBL" id="GKV23550.1"/>
    </source>
</evidence>
<accession>A0AAV5KG23</accession>